<dbReference type="EMBL" id="GBRH01191836">
    <property type="protein sequence ID" value="JAE06060.1"/>
    <property type="molecule type" value="Transcribed_RNA"/>
</dbReference>
<accession>A0A0A9EZ67</accession>
<name>A0A0A9EZ67_ARUDO</name>
<protein>
    <submittedName>
        <fullName evidence="1">Uncharacterized protein</fullName>
    </submittedName>
</protein>
<sequence>MPSSLSVLKMSMAMNKAIKRHRNLWMMVQRTVVK</sequence>
<organism evidence="1">
    <name type="scientific">Arundo donax</name>
    <name type="common">Giant reed</name>
    <name type="synonym">Donax arundinaceus</name>
    <dbReference type="NCBI Taxonomy" id="35708"/>
    <lineage>
        <taxon>Eukaryota</taxon>
        <taxon>Viridiplantae</taxon>
        <taxon>Streptophyta</taxon>
        <taxon>Embryophyta</taxon>
        <taxon>Tracheophyta</taxon>
        <taxon>Spermatophyta</taxon>
        <taxon>Magnoliopsida</taxon>
        <taxon>Liliopsida</taxon>
        <taxon>Poales</taxon>
        <taxon>Poaceae</taxon>
        <taxon>PACMAD clade</taxon>
        <taxon>Arundinoideae</taxon>
        <taxon>Arundineae</taxon>
        <taxon>Arundo</taxon>
    </lineage>
</organism>
<evidence type="ECO:0000313" key="1">
    <source>
        <dbReference type="EMBL" id="JAE06060.1"/>
    </source>
</evidence>
<proteinExistence type="predicted"/>
<dbReference type="AlphaFoldDB" id="A0A0A9EZ67"/>
<reference evidence="1" key="1">
    <citation type="submission" date="2014-09" db="EMBL/GenBank/DDBJ databases">
        <authorList>
            <person name="Magalhaes I.L.F."/>
            <person name="Oliveira U."/>
            <person name="Santos F.R."/>
            <person name="Vidigal T.H.D.A."/>
            <person name="Brescovit A.D."/>
            <person name="Santos A.J."/>
        </authorList>
    </citation>
    <scope>NUCLEOTIDE SEQUENCE</scope>
    <source>
        <tissue evidence="1">Shoot tissue taken approximately 20 cm above the soil surface</tissue>
    </source>
</reference>
<reference evidence="1" key="2">
    <citation type="journal article" date="2015" name="Data Brief">
        <title>Shoot transcriptome of the giant reed, Arundo donax.</title>
        <authorList>
            <person name="Barrero R.A."/>
            <person name="Guerrero F.D."/>
            <person name="Moolhuijzen P."/>
            <person name="Goolsby J.A."/>
            <person name="Tidwell J."/>
            <person name="Bellgard S.E."/>
            <person name="Bellgard M.I."/>
        </authorList>
    </citation>
    <scope>NUCLEOTIDE SEQUENCE</scope>
    <source>
        <tissue evidence="1">Shoot tissue taken approximately 20 cm above the soil surface</tissue>
    </source>
</reference>